<keyword evidence="3" id="KW-1185">Reference proteome</keyword>
<dbReference type="VEuPathDB" id="FungiDB:MELLADRAFT_116220"/>
<evidence type="ECO:0000313" key="2">
    <source>
        <dbReference type="EMBL" id="EGG07724.1"/>
    </source>
</evidence>
<dbReference type="Proteomes" id="UP000001072">
    <property type="component" value="Unassembled WGS sequence"/>
</dbReference>
<evidence type="ECO:0000313" key="3">
    <source>
        <dbReference type="Proteomes" id="UP000001072"/>
    </source>
</evidence>
<dbReference type="KEGG" id="mlr:MELLADRAFT_116220"/>
<proteinExistence type="predicted"/>
<feature type="compositionally biased region" description="Polar residues" evidence="1">
    <location>
        <begin position="185"/>
        <end position="197"/>
    </location>
</feature>
<dbReference type="EMBL" id="GL883103">
    <property type="protein sequence ID" value="EGG07724.1"/>
    <property type="molecule type" value="Genomic_DNA"/>
</dbReference>
<dbReference type="RefSeq" id="XP_007409056.1">
    <property type="nucleotide sequence ID" value="XM_007408994.1"/>
</dbReference>
<feature type="region of interest" description="Disordered" evidence="1">
    <location>
        <begin position="107"/>
        <end position="197"/>
    </location>
</feature>
<name>F4RJ32_MELLP</name>
<reference evidence="3" key="1">
    <citation type="journal article" date="2011" name="Proc. Natl. Acad. Sci. U.S.A.">
        <title>Obligate biotrophy features unraveled by the genomic analysis of rust fungi.</title>
        <authorList>
            <person name="Duplessis S."/>
            <person name="Cuomo C.A."/>
            <person name="Lin Y.-C."/>
            <person name="Aerts A."/>
            <person name="Tisserant E."/>
            <person name="Veneault-Fourrey C."/>
            <person name="Joly D.L."/>
            <person name="Hacquard S."/>
            <person name="Amselem J."/>
            <person name="Cantarel B.L."/>
            <person name="Chiu R."/>
            <person name="Coutinho P.M."/>
            <person name="Feau N."/>
            <person name="Field M."/>
            <person name="Frey P."/>
            <person name="Gelhaye E."/>
            <person name="Goldberg J."/>
            <person name="Grabherr M.G."/>
            <person name="Kodira C.D."/>
            <person name="Kohler A."/>
            <person name="Kuees U."/>
            <person name="Lindquist E.A."/>
            <person name="Lucas S.M."/>
            <person name="Mago R."/>
            <person name="Mauceli E."/>
            <person name="Morin E."/>
            <person name="Murat C."/>
            <person name="Pangilinan J.L."/>
            <person name="Park R."/>
            <person name="Pearson M."/>
            <person name="Quesneville H."/>
            <person name="Rouhier N."/>
            <person name="Sakthikumar S."/>
            <person name="Salamov A.A."/>
            <person name="Schmutz J."/>
            <person name="Selles B."/>
            <person name="Shapiro H."/>
            <person name="Tanguay P."/>
            <person name="Tuskan G.A."/>
            <person name="Henrissat B."/>
            <person name="Van de Peer Y."/>
            <person name="Rouze P."/>
            <person name="Ellis J.G."/>
            <person name="Dodds P.N."/>
            <person name="Schein J.E."/>
            <person name="Zhong S."/>
            <person name="Hamelin R.C."/>
            <person name="Grigoriev I.V."/>
            <person name="Szabo L.J."/>
            <person name="Martin F."/>
        </authorList>
    </citation>
    <scope>NUCLEOTIDE SEQUENCE [LARGE SCALE GENOMIC DNA]</scope>
    <source>
        <strain evidence="3">98AG31 / pathotype 3-4-7</strain>
    </source>
</reference>
<organism evidence="3">
    <name type="scientific">Melampsora larici-populina (strain 98AG31 / pathotype 3-4-7)</name>
    <name type="common">Poplar leaf rust fungus</name>
    <dbReference type="NCBI Taxonomy" id="747676"/>
    <lineage>
        <taxon>Eukaryota</taxon>
        <taxon>Fungi</taxon>
        <taxon>Dikarya</taxon>
        <taxon>Basidiomycota</taxon>
        <taxon>Pucciniomycotina</taxon>
        <taxon>Pucciniomycetes</taxon>
        <taxon>Pucciniales</taxon>
        <taxon>Melampsoraceae</taxon>
        <taxon>Melampsora</taxon>
    </lineage>
</organism>
<dbReference type="HOGENOM" id="CLU_1384433_0_0_1"/>
<dbReference type="AlphaFoldDB" id="F4RJ32"/>
<accession>F4RJ32</accession>
<dbReference type="InParanoid" id="F4RJ32"/>
<dbReference type="GeneID" id="18925774"/>
<dbReference type="OrthoDB" id="2514694at2759"/>
<feature type="compositionally biased region" description="Basic and acidic residues" evidence="1">
    <location>
        <begin position="131"/>
        <end position="144"/>
    </location>
</feature>
<sequence>MTNLNHSTPIQTHCQTHRDQITAYEEFLNSDLNKIRNERNKIRKPFGLLFELPSPTTSLFSLSDPNTTIKPLERKRKPDQQLQPNRVLLAPSVLLIPPMKSPVRFGKDDITLQGNPPSPSWIIYSDDSSEDSIKIDETEFKDGSYETIISEEDKTDEEEDKEVEDEEDEEEEKNDENEPILWNLDSPSSTRIETLTQ</sequence>
<gene>
    <name evidence="2" type="ORF">MELLADRAFT_116220</name>
</gene>
<feature type="compositionally biased region" description="Acidic residues" evidence="1">
    <location>
        <begin position="149"/>
        <end position="178"/>
    </location>
</feature>
<evidence type="ECO:0000256" key="1">
    <source>
        <dbReference type="SAM" id="MobiDB-lite"/>
    </source>
</evidence>
<protein>
    <submittedName>
        <fullName evidence="2">Uncharacterized protein</fullName>
    </submittedName>
</protein>